<organism evidence="1 2">
    <name type="scientific">Prochlorococcus marinus (strain MIT 9313)</name>
    <dbReference type="NCBI Taxonomy" id="74547"/>
    <lineage>
        <taxon>Bacteria</taxon>
        <taxon>Bacillati</taxon>
        <taxon>Cyanobacteriota</taxon>
        <taxon>Cyanophyceae</taxon>
        <taxon>Synechococcales</taxon>
        <taxon>Prochlorococcaceae</taxon>
        <taxon>Prochlorococcus</taxon>
    </lineage>
</organism>
<dbReference type="AlphaFoldDB" id="B9ESB8"/>
<evidence type="ECO:0000313" key="1">
    <source>
        <dbReference type="EMBL" id="CAX32259.1"/>
    </source>
</evidence>
<proteinExistence type="predicted"/>
<accession>B9ESB8</accession>
<keyword evidence="2" id="KW-1185">Reference proteome</keyword>
<name>B9ESB8_PROMM</name>
<reference evidence="1 2" key="1">
    <citation type="journal article" date="2003" name="Nature">
        <title>Genome divergence in two Prochlorococcus ecotypes reflects oceanic niche differentiation.</title>
        <authorList>
            <person name="Rocap G."/>
            <person name="Larimer F.W."/>
            <person name="Lamerdin J.E."/>
            <person name="Malfatti S."/>
            <person name="Chain P."/>
            <person name="Ahlgren N.A."/>
            <person name="Arellano A."/>
            <person name="Coleman M."/>
            <person name="Hauser L."/>
            <person name="Hess W.R."/>
            <person name="Johnson Z.I."/>
            <person name="Land M.L."/>
            <person name="Lindell D."/>
            <person name="Post A.F."/>
            <person name="Regala W."/>
            <person name="Shah M."/>
            <person name="Shaw S.L."/>
            <person name="Steglich C."/>
            <person name="Sullivan M.B."/>
            <person name="Ting C.S."/>
            <person name="Tolonen A."/>
            <person name="Webb E.A."/>
            <person name="Zinser E.R."/>
            <person name="Chisholm S.W."/>
        </authorList>
    </citation>
    <scope>NUCLEOTIDE SEQUENCE [LARGE SCALE GENOMIC DNA]</scope>
    <source>
        <strain evidence="2">MIT 9313</strain>
    </source>
</reference>
<dbReference type="HOGENOM" id="CLU_2864272_0_0_3"/>
<gene>
    <name evidence="1" type="ordered locus">PMT_2737</name>
</gene>
<dbReference type="EMBL" id="BX548175">
    <property type="protein sequence ID" value="CAX32259.1"/>
    <property type="molecule type" value="Genomic_DNA"/>
</dbReference>
<dbReference type="KEGG" id="pmt:PMT_2737"/>
<protein>
    <submittedName>
        <fullName evidence="1">Uncharacterized protein</fullName>
    </submittedName>
</protein>
<dbReference type="Proteomes" id="UP000001423">
    <property type="component" value="Chromosome"/>
</dbReference>
<sequence length="64" mass="7222">MQAETYWLLKGFMNDQPTIEQRVEISYTLMSNSNCNSASAACSTILDLLQYVEDNKDIVLLNSS</sequence>
<evidence type="ECO:0000313" key="2">
    <source>
        <dbReference type="Proteomes" id="UP000001423"/>
    </source>
</evidence>